<keyword evidence="4" id="KW-1185">Reference proteome</keyword>
<feature type="region of interest" description="Disordered" evidence="1">
    <location>
        <begin position="85"/>
        <end position="148"/>
    </location>
</feature>
<dbReference type="VEuPathDB" id="VectorBase:PHUM522540"/>
<evidence type="ECO:0000313" key="4">
    <source>
        <dbReference type="Proteomes" id="UP000009046"/>
    </source>
</evidence>
<dbReference type="GeneID" id="8231728"/>
<reference evidence="2" key="2">
    <citation type="submission" date="2007-04" db="EMBL/GenBank/DDBJ databases">
        <title>The genome of the human body louse.</title>
        <authorList>
            <consortium name="The Human Body Louse Genome Consortium"/>
            <person name="Kirkness E."/>
            <person name="Walenz B."/>
            <person name="Hass B."/>
            <person name="Bruggner R."/>
            <person name="Strausberg R."/>
        </authorList>
    </citation>
    <scope>NUCLEOTIDE SEQUENCE</scope>
    <source>
        <strain evidence="2">USDA</strain>
    </source>
</reference>
<dbReference type="EMBL" id="AAZO01006342">
    <property type="status" value="NOT_ANNOTATED_CDS"/>
    <property type="molecule type" value="Genomic_DNA"/>
</dbReference>
<evidence type="ECO:0000256" key="1">
    <source>
        <dbReference type="SAM" id="MobiDB-lite"/>
    </source>
</evidence>
<evidence type="ECO:0000313" key="3">
    <source>
        <dbReference type="EnsemblMetazoa" id="PHUM522540-PA"/>
    </source>
</evidence>
<sequence length="174" mass="19319">MNENILERGCSLASAEGEFNYILKKGSSNSPKLKSLEIKNEAKVVKVLGDEVMVKNKCASFKIPQCVCVREGDNFKIPEILSTPKSFNHLSSYGRGGQKESSSPDECKTNYKNLVVESCKKSSKKKNKDSEQSGKKAPESFLRSLKRRSLRVARSKSWVCTEKRKSGGNTCCKA</sequence>
<feature type="compositionally biased region" description="Basic and acidic residues" evidence="1">
    <location>
        <begin position="128"/>
        <end position="138"/>
    </location>
</feature>
<dbReference type="EMBL" id="DS235848">
    <property type="protein sequence ID" value="EEB18608.1"/>
    <property type="molecule type" value="Genomic_DNA"/>
</dbReference>
<gene>
    <name evidence="3" type="primary">8231728</name>
    <name evidence="2" type="ORF">Phum_PHUM522540</name>
</gene>
<dbReference type="HOGENOM" id="CLU_1541942_0_0_1"/>
<evidence type="ECO:0000313" key="2">
    <source>
        <dbReference type="EMBL" id="EEB18608.1"/>
    </source>
</evidence>
<dbReference type="EnsemblMetazoa" id="PHUM522540-RA">
    <property type="protein sequence ID" value="PHUM522540-PA"/>
    <property type="gene ID" value="PHUM522540"/>
</dbReference>
<name>E0VZ02_PEDHC</name>
<dbReference type="Proteomes" id="UP000009046">
    <property type="component" value="Unassembled WGS sequence"/>
</dbReference>
<reference evidence="3" key="3">
    <citation type="submission" date="2021-02" db="UniProtKB">
        <authorList>
            <consortium name="EnsemblMetazoa"/>
        </authorList>
    </citation>
    <scope>IDENTIFICATION</scope>
    <source>
        <strain evidence="3">USDA</strain>
    </source>
</reference>
<dbReference type="KEGG" id="phu:Phum_PHUM522540"/>
<protein>
    <submittedName>
        <fullName evidence="2 3">Uncharacterized protein</fullName>
    </submittedName>
</protein>
<dbReference type="InParanoid" id="E0VZ02"/>
<accession>E0VZ02</accession>
<organism>
    <name type="scientific">Pediculus humanus subsp. corporis</name>
    <name type="common">Body louse</name>
    <dbReference type="NCBI Taxonomy" id="121224"/>
    <lineage>
        <taxon>Eukaryota</taxon>
        <taxon>Metazoa</taxon>
        <taxon>Ecdysozoa</taxon>
        <taxon>Arthropoda</taxon>
        <taxon>Hexapoda</taxon>
        <taxon>Insecta</taxon>
        <taxon>Pterygota</taxon>
        <taxon>Neoptera</taxon>
        <taxon>Paraneoptera</taxon>
        <taxon>Psocodea</taxon>
        <taxon>Troctomorpha</taxon>
        <taxon>Phthiraptera</taxon>
        <taxon>Anoplura</taxon>
        <taxon>Pediculidae</taxon>
        <taxon>Pediculus</taxon>
    </lineage>
</organism>
<reference evidence="2" key="1">
    <citation type="submission" date="2007-04" db="EMBL/GenBank/DDBJ databases">
        <title>Annotation of Pediculus humanus corporis strain USDA.</title>
        <authorList>
            <person name="Kirkness E."/>
            <person name="Hannick L."/>
            <person name="Hass B."/>
            <person name="Bruggner R."/>
            <person name="Lawson D."/>
            <person name="Bidwell S."/>
            <person name="Joardar V."/>
            <person name="Caler E."/>
            <person name="Walenz B."/>
            <person name="Inman J."/>
            <person name="Schobel S."/>
            <person name="Galinsky K."/>
            <person name="Amedeo P."/>
            <person name="Strausberg R."/>
        </authorList>
    </citation>
    <scope>NUCLEOTIDE SEQUENCE</scope>
    <source>
        <strain evidence="2">USDA</strain>
    </source>
</reference>
<dbReference type="CTD" id="8231728"/>
<proteinExistence type="predicted"/>
<dbReference type="RefSeq" id="XP_002431346.1">
    <property type="nucleotide sequence ID" value="XM_002431301.1"/>
</dbReference>
<dbReference type="AlphaFoldDB" id="E0VZ02"/>